<proteinExistence type="predicted"/>
<dbReference type="AlphaFoldDB" id="A0A4U5MEK7"/>
<evidence type="ECO:0000313" key="2">
    <source>
        <dbReference type="EMBL" id="TKR67323.1"/>
    </source>
</evidence>
<feature type="compositionally biased region" description="Low complexity" evidence="1">
    <location>
        <begin position="1"/>
        <end position="17"/>
    </location>
</feature>
<name>A0A4U5MEK7_STECR</name>
<dbReference type="Proteomes" id="UP000298663">
    <property type="component" value="Unassembled WGS sequence"/>
</dbReference>
<reference evidence="2 3" key="1">
    <citation type="journal article" date="2015" name="Genome Biol.">
        <title>Comparative genomics of Steinernema reveals deeply conserved gene regulatory networks.</title>
        <authorList>
            <person name="Dillman A.R."/>
            <person name="Macchietto M."/>
            <person name="Porter C.F."/>
            <person name="Rogers A."/>
            <person name="Williams B."/>
            <person name="Antoshechkin I."/>
            <person name="Lee M.M."/>
            <person name="Goodwin Z."/>
            <person name="Lu X."/>
            <person name="Lewis E.E."/>
            <person name="Goodrich-Blair H."/>
            <person name="Stock S.P."/>
            <person name="Adams B.J."/>
            <person name="Sternberg P.W."/>
            <person name="Mortazavi A."/>
        </authorList>
    </citation>
    <scope>NUCLEOTIDE SEQUENCE [LARGE SCALE GENOMIC DNA]</scope>
    <source>
        <strain evidence="2 3">ALL</strain>
    </source>
</reference>
<reference evidence="2 3" key="2">
    <citation type="journal article" date="2019" name="G3 (Bethesda)">
        <title>Hybrid Assembly of the Genome of the Entomopathogenic Nematode Steinernema carpocapsae Identifies the X-Chromosome.</title>
        <authorList>
            <person name="Serra L."/>
            <person name="Macchietto M."/>
            <person name="Macias-Munoz A."/>
            <person name="McGill C.J."/>
            <person name="Rodriguez I.M."/>
            <person name="Rodriguez B."/>
            <person name="Murad R."/>
            <person name="Mortazavi A."/>
        </authorList>
    </citation>
    <scope>NUCLEOTIDE SEQUENCE [LARGE SCALE GENOMIC DNA]</scope>
    <source>
        <strain evidence="2 3">ALL</strain>
    </source>
</reference>
<comment type="caution">
    <text evidence="2">The sequence shown here is derived from an EMBL/GenBank/DDBJ whole genome shotgun (WGS) entry which is preliminary data.</text>
</comment>
<sequence length="119" mass="13244">MSGSESPESKSSASDVSELQEPEIKIEAMEVDQPGSTANKPWVDLRNKLITKCLRQPSDVEMHQVCVKWFAGQSKSQTVRMSSWVHSSFEELKRTVGSYRYLSLGVVGRSSAPVRSTTH</sequence>
<feature type="region of interest" description="Disordered" evidence="1">
    <location>
        <begin position="1"/>
        <end position="40"/>
    </location>
</feature>
<evidence type="ECO:0000313" key="3">
    <source>
        <dbReference type="Proteomes" id="UP000298663"/>
    </source>
</evidence>
<organism evidence="2 3">
    <name type="scientific">Steinernema carpocapsae</name>
    <name type="common">Entomopathogenic nematode</name>
    <dbReference type="NCBI Taxonomy" id="34508"/>
    <lineage>
        <taxon>Eukaryota</taxon>
        <taxon>Metazoa</taxon>
        <taxon>Ecdysozoa</taxon>
        <taxon>Nematoda</taxon>
        <taxon>Chromadorea</taxon>
        <taxon>Rhabditida</taxon>
        <taxon>Tylenchina</taxon>
        <taxon>Panagrolaimomorpha</taxon>
        <taxon>Strongyloidoidea</taxon>
        <taxon>Steinernematidae</taxon>
        <taxon>Steinernema</taxon>
    </lineage>
</organism>
<gene>
    <name evidence="2" type="ORF">L596_023494</name>
</gene>
<evidence type="ECO:0000256" key="1">
    <source>
        <dbReference type="SAM" id="MobiDB-lite"/>
    </source>
</evidence>
<accession>A0A4U5MEK7</accession>
<dbReference type="EMBL" id="AZBU02000008">
    <property type="protein sequence ID" value="TKR67323.1"/>
    <property type="molecule type" value="Genomic_DNA"/>
</dbReference>
<protein>
    <submittedName>
        <fullName evidence="2">Uncharacterized protein</fullName>
    </submittedName>
</protein>
<keyword evidence="3" id="KW-1185">Reference proteome</keyword>